<organism evidence="16 17">
    <name type="scientific">Paramuricea clavata</name>
    <name type="common">Red gorgonian</name>
    <name type="synonym">Violescent sea-whip</name>
    <dbReference type="NCBI Taxonomy" id="317549"/>
    <lineage>
        <taxon>Eukaryota</taxon>
        <taxon>Metazoa</taxon>
        <taxon>Cnidaria</taxon>
        <taxon>Anthozoa</taxon>
        <taxon>Octocorallia</taxon>
        <taxon>Malacalcyonacea</taxon>
        <taxon>Plexauridae</taxon>
        <taxon>Paramuricea</taxon>
    </lineage>
</organism>
<gene>
    <name evidence="16" type="ORF">PACLA_8A057457</name>
</gene>
<evidence type="ECO:0000256" key="1">
    <source>
        <dbReference type="ARBA" id="ARBA00004141"/>
    </source>
</evidence>
<evidence type="ECO:0000256" key="3">
    <source>
        <dbReference type="ARBA" id="ARBA00022538"/>
    </source>
</evidence>
<evidence type="ECO:0000256" key="9">
    <source>
        <dbReference type="ARBA" id="ARBA00023065"/>
    </source>
</evidence>
<dbReference type="InterPro" id="IPR003131">
    <property type="entry name" value="T1-type_BTB"/>
</dbReference>
<name>A0A6S7HB12_PARCT</name>
<dbReference type="Gene3D" id="1.20.120.350">
    <property type="entry name" value="Voltage-gated potassium channels. Chain C"/>
    <property type="match status" value="1"/>
</dbReference>
<evidence type="ECO:0000256" key="11">
    <source>
        <dbReference type="ARBA" id="ARBA00023303"/>
    </source>
</evidence>
<evidence type="ECO:0000256" key="13">
    <source>
        <dbReference type="SAM" id="Phobius"/>
    </source>
</evidence>
<dbReference type="FunFam" id="1.10.287.70:FF:000002">
    <property type="entry name" value="Potassium voltage-gated channel subfamily a member"/>
    <property type="match status" value="1"/>
</dbReference>
<dbReference type="InterPro" id="IPR005821">
    <property type="entry name" value="Ion_trans_dom"/>
</dbReference>
<feature type="transmembrane region" description="Helical" evidence="13">
    <location>
        <begin position="220"/>
        <end position="238"/>
    </location>
</feature>
<keyword evidence="9" id="KW-0406">Ion transport</keyword>
<evidence type="ECO:0000313" key="16">
    <source>
        <dbReference type="EMBL" id="CAB4001419.1"/>
    </source>
</evidence>
<keyword evidence="5" id="KW-0631">Potassium channel</keyword>
<feature type="region of interest" description="Disordered" evidence="12">
    <location>
        <begin position="1"/>
        <end position="45"/>
    </location>
</feature>
<feature type="region of interest" description="Disordered" evidence="12">
    <location>
        <begin position="485"/>
        <end position="508"/>
    </location>
</feature>
<dbReference type="InterPro" id="IPR003972">
    <property type="entry name" value="K_chnl_volt-dep_Kv1"/>
</dbReference>
<evidence type="ECO:0000256" key="2">
    <source>
        <dbReference type="ARBA" id="ARBA00022448"/>
    </source>
</evidence>
<dbReference type="EMBL" id="CACRXK020004083">
    <property type="protein sequence ID" value="CAB4001419.1"/>
    <property type="molecule type" value="Genomic_DNA"/>
</dbReference>
<feature type="compositionally biased region" description="Polar residues" evidence="12">
    <location>
        <begin position="485"/>
        <end position="494"/>
    </location>
</feature>
<dbReference type="OrthoDB" id="415460at2759"/>
<keyword evidence="11" id="KW-0407">Ion channel</keyword>
<accession>A0A6S7HB12</accession>
<reference evidence="16" key="1">
    <citation type="submission" date="2020-04" db="EMBL/GenBank/DDBJ databases">
        <authorList>
            <person name="Alioto T."/>
            <person name="Alioto T."/>
            <person name="Gomez Garrido J."/>
        </authorList>
    </citation>
    <scope>NUCLEOTIDE SEQUENCE</scope>
    <source>
        <strain evidence="16">A484AB</strain>
    </source>
</reference>
<dbReference type="GO" id="GO:0008076">
    <property type="term" value="C:voltage-gated potassium channel complex"/>
    <property type="evidence" value="ECO:0007669"/>
    <property type="project" value="InterPro"/>
</dbReference>
<dbReference type="GO" id="GO:0051260">
    <property type="term" value="P:protein homooligomerization"/>
    <property type="evidence" value="ECO:0007669"/>
    <property type="project" value="InterPro"/>
</dbReference>
<dbReference type="PRINTS" id="PR00169">
    <property type="entry name" value="KCHANNEL"/>
</dbReference>
<dbReference type="SUPFAM" id="SSF81324">
    <property type="entry name" value="Voltage-gated potassium channels"/>
    <property type="match status" value="1"/>
</dbReference>
<dbReference type="InterPro" id="IPR003968">
    <property type="entry name" value="K_chnl_volt-dep_Kv"/>
</dbReference>
<keyword evidence="4 13" id="KW-0812">Transmembrane</keyword>
<dbReference type="PRINTS" id="PR01491">
    <property type="entry name" value="KVCHANNEL"/>
</dbReference>
<dbReference type="Pfam" id="PF00520">
    <property type="entry name" value="Ion_trans"/>
    <property type="match status" value="1"/>
</dbReference>
<dbReference type="GO" id="GO:0001508">
    <property type="term" value="P:action potential"/>
    <property type="evidence" value="ECO:0007669"/>
    <property type="project" value="TreeGrafter"/>
</dbReference>
<proteinExistence type="predicted"/>
<dbReference type="PANTHER" id="PTHR11537">
    <property type="entry name" value="VOLTAGE-GATED POTASSIUM CHANNEL"/>
    <property type="match status" value="1"/>
</dbReference>
<sequence length="508" mass="57930">MQYWSDTKYSRGAQRGSVSVSPATPTLPENEKFDDTQPVQNGPKLPKYNLKERLVLNICGARYEVLESTIQRYPNTLLADREKRAEYWDEERNEYFFDRNRLCFESVLTYYQSGGFVLRPANVPDILFVRELEFYELGEDVIKTVKGENIIPQPERPLPQNKLQAQIWSLFEYPDTSNSARGIALFSCAIVLLSIVLFCIETLPVFQEKDEDGETRDHDVFFTIEAVCIAWFTIEYVVRFVSAPNKCRFLIEVLNIIDLVAILPFFISFGLSEQNSNFSSMAVLRAVRLVRVFRIFKLSRYSTGLQILGMTLRASMGELGLLVFFLSVGVVLFSSAVYYAEIDDEGGLFKSIPHSFWWAIVTMTTVGYGDMYPKTFVGKLVGCLCACTGILAIALPVPVIVSNFEHFYSKAQRREEDPEESEEKIEKRNRLKKFLAVLRRRRPNAKSSEEMYFDMGPYSGNETQSVIPYSGSDIRIGYKDQGTQATELLNGTQTDDGEESDTLRTSNV</sequence>
<keyword evidence="17" id="KW-1185">Reference proteome</keyword>
<feature type="domain" description="Potassium channel tetramerisation-type BTB" evidence="15">
    <location>
        <begin position="55"/>
        <end position="143"/>
    </location>
</feature>
<evidence type="ECO:0000256" key="5">
    <source>
        <dbReference type="ARBA" id="ARBA00022826"/>
    </source>
</evidence>
<dbReference type="GO" id="GO:0005251">
    <property type="term" value="F:delayed rectifier potassium channel activity"/>
    <property type="evidence" value="ECO:0007669"/>
    <property type="project" value="TreeGrafter"/>
</dbReference>
<dbReference type="Pfam" id="PF02214">
    <property type="entry name" value="BTB_2"/>
    <property type="match status" value="1"/>
</dbReference>
<feature type="transmembrane region" description="Helical" evidence="13">
    <location>
        <begin position="250"/>
        <end position="272"/>
    </location>
</feature>
<feature type="domain" description="Ion transport" evidence="14">
    <location>
        <begin position="184"/>
        <end position="411"/>
    </location>
</feature>
<comment type="subcellular location">
    <subcellularLocation>
        <location evidence="1">Membrane</location>
        <topology evidence="1">Multi-pass membrane protein</topology>
    </subcellularLocation>
</comment>
<dbReference type="InterPro" id="IPR011333">
    <property type="entry name" value="SKP1/BTB/POZ_sf"/>
</dbReference>
<feature type="transmembrane region" description="Helical" evidence="13">
    <location>
        <begin position="319"/>
        <end position="340"/>
    </location>
</feature>
<dbReference type="PANTHER" id="PTHR11537:SF113">
    <property type="entry name" value="POTASSIUM VOLTAGE-GATED CHANNEL PROTEIN SHAKER"/>
    <property type="match status" value="1"/>
</dbReference>
<evidence type="ECO:0000256" key="10">
    <source>
        <dbReference type="ARBA" id="ARBA00023136"/>
    </source>
</evidence>
<evidence type="ECO:0000256" key="12">
    <source>
        <dbReference type="SAM" id="MobiDB-lite"/>
    </source>
</evidence>
<feature type="transmembrane region" description="Helical" evidence="13">
    <location>
        <begin position="380"/>
        <end position="401"/>
    </location>
</feature>
<keyword evidence="7" id="KW-0630">Potassium</keyword>
<dbReference type="Proteomes" id="UP001152795">
    <property type="component" value="Unassembled WGS sequence"/>
</dbReference>
<evidence type="ECO:0000256" key="7">
    <source>
        <dbReference type="ARBA" id="ARBA00022958"/>
    </source>
</evidence>
<evidence type="ECO:0000256" key="8">
    <source>
        <dbReference type="ARBA" id="ARBA00022989"/>
    </source>
</evidence>
<keyword evidence="2" id="KW-0813">Transport</keyword>
<feature type="transmembrane region" description="Helical" evidence="13">
    <location>
        <begin position="352"/>
        <end position="368"/>
    </location>
</feature>
<dbReference type="AlphaFoldDB" id="A0A6S7HB12"/>
<dbReference type="Gene3D" id="1.10.287.70">
    <property type="match status" value="1"/>
</dbReference>
<dbReference type="InterPro" id="IPR027359">
    <property type="entry name" value="Volt_channel_dom_sf"/>
</dbReference>
<keyword evidence="10 13" id="KW-0472">Membrane</keyword>
<evidence type="ECO:0000313" key="17">
    <source>
        <dbReference type="Proteomes" id="UP001152795"/>
    </source>
</evidence>
<feature type="transmembrane region" description="Helical" evidence="13">
    <location>
        <begin position="183"/>
        <end position="200"/>
    </location>
</feature>
<dbReference type="FunFam" id="1.20.120.350:FF:000074">
    <property type="entry name" value="SHaW family of potassium channels"/>
    <property type="match status" value="1"/>
</dbReference>
<evidence type="ECO:0000256" key="6">
    <source>
        <dbReference type="ARBA" id="ARBA00022882"/>
    </source>
</evidence>
<dbReference type="Gene3D" id="3.30.710.10">
    <property type="entry name" value="Potassium Channel Kv1.1, Chain A"/>
    <property type="match status" value="1"/>
</dbReference>
<dbReference type="PRINTS" id="PR01496">
    <property type="entry name" value="SHAKERCHANEL"/>
</dbReference>
<evidence type="ECO:0000259" key="15">
    <source>
        <dbReference type="Pfam" id="PF02214"/>
    </source>
</evidence>
<dbReference type="InterPro" id="IPR028325">
    <property type="entry name" value="VG_K_chnl"/>
</dbReference>
<evidence type="ECO:0000259" key="14">
    <source>
        <dbReference type="Pfam" id="PF00520"/>
    </source>
</evidence>
<keyword evidence="3" id="KW-0633">Potassium transport</keyword>
<dbReference type="SUPFAM" id="SSF54695">
    <property type="entry name" value="POZ domain"/>
    <property type="match status" value="1"/>
</dbReference>
<keyword evidence="6" id="KW-0851">Voltage-gated channel</keyword>
<protein>
    <submittedName>
        <fullName evidence="16">Potassium voltage-gated channel subfamily A member 3-like</fullName>
    </submittedName>
</protein>
<evidence type="ECO:0000256" key="4">
    <source>
        <dbReference type="ARBA" id="ARBA00022692"/>
    </source>
</evidence>
<keyword evidence="8 13" id="KW-1133">Transmembrane helix</keyword>
<comment type="caution">
    <text evidence="16">The sequence shown here is derived from an EMBL/GenBank/DDBJ whole genome shotgun (WGS) entry which is preliminary data.</text>
</comment>